<evidence type="ECO:0000313" key="2">
    <source>
        <dbReference type="Proteomes" id="UP000031670"/>
    </source>
</evidence>
<comment type="caution">
    <text evidence="1">The sequence shown here is derived from an EMBL/GenBank/DDBJ whole genome shotgun (WGS) entry which is preliminary data.</text>
</comment>
<dbReference type="Proteomes" id="UP000031670">
    <property type="component" value="Unassembled WGS sequence"/>
</dbReference>
<protein>
    <submittedName>
        <fullName evidence="1">Lipopolysaccharide biosynthesis glycosyltransferase</fullName>
    </submittedName>
</protein>
<keyword evidence="1" id="KW-0808">Transferase</keyword>
<name>A0A0B8PAI6_9VIBR</name>
<reference evidence="1 2" key="1">
    <citation type="submission" date="2015-01" db="EMBL/GenBank/DDBJ databases">
        <title>Vibrio sp. C5 JCM 19232 whole genome shotgun sequence.</title>
        <authorList>
            <person name="Sawabe T."/>
            <person name="Meirelles P."/>
            <person name="Feng G."/>
            <person name="Sayaka M."/>
            <person name="Hattori M."/>
            <person name="Ohkuma M."/>
        </authorList>
    </citation>
    <scope>NUCLEOTIDE SEQUENCE [LARGE SCALE GENOMIC DNA]</scope>
    <source>
        <strain evidence="1 2">JCM19232</strain>
    </source>
</reference>
<accession>A0A0B8PAI6</accession>
<dbReference type="GO" id="GO:0016740">
    <property type="term" value="F:transferase activity"/>
    <property type="evidence" value="ECO:0007669"/>
    <property type="project" value="UniProtKB-KW"/>
</dbReference>
<evidence type="ECO:0000313" key="1">
    <source>
        <dbReference type="EMBL" id="GAM63810.1"/>
    </source>
</evidence>
<sequence length="46" mass="5318">MYILKLGFLDGKQGLLLAILSANTVFTRYADLWIRDVNKNNEDFNL</sequence>
<reference evidence="1 2" key="2">
    <citation type="submission" date="2015-01" db="EMBL/GenBank/DDBJ databases">
        <authorList>
            <consortium name="NBRP consortium"/>
            <person name="Sawabe T."/>
            <person name="Meirelles P."/>
            <person name="Feng G."/>
            <person name="Sayaka M."/>
            <person name="Hattori M."/>
            <person name="Ohkuma M."/>
        </authorList>
    </citation>
    <scope>NUCLEOTIDE SEQUENCE [LARGE SCALE GENOMIC DNA]</scope>
    <source>
        <strain evidence="1 2">JCM19232</strain>
    </source>
</reference>
<gene>
    <name evidence="1" type="ORF">JCM19232_2220</name>
</gene>
<dbReference type="EMBL" id="BBSA01000010">
    <property type="protein sequence ID" value="GAM63810.1"/>
    <property type="molecule type" value="Genomic_DNA"/>
</dbReference>
<dbReference type="AlphaFoldDB" id="A0A0B8PAI6"/>
<organism evidence="1 2">
    <name type="scientific">Vibrio ishigakensis</name>
    <dbReference type="NCBI Taxonomy" id="1481914"/>
    <lineage>
        <taxon>Bacteria</taxon>
        <taxon>Pseudomonadati</taxon>
        <taxon>Pseudomonadota</taxon>
        <taxon>Gammaproteobacteria</taxon>
        <taxon>Vibrionales</taxon>
        <taxon>Vibrionaceae</taxon>
        <taxon>Vibrio</taxon>
    </lineage>
</organism>
<proteinExistence type="predicted"/>